<comment type="caution">
    <text evidence="2">The sequence shown here is derived from an EMBL/GenBank/DDBJ whole genome shotgun (WGS) entry which is preliminary data.</text>
</comment>
<feature type="compositionally biased region" description="Polar residues" evidence="1">
    <location>
        <begin position="98"/>
        <end position="110"/>
    </location>
</feature>
<evidence type="ECO:0000256" key="1">
    <source>
        <dbReference type="SAM" id="MobiDB-lite"/>
    </source>
</evidence>
<dbReference type="AlphaFoldDB" id="A0A3M6TD21"/>
<feature type="region of interest" description="Disordered" evidence="1">
    <location>
        <begin position="71"/>
        <end position="110"/>
    </location>
</feature>
<sequence length="179" mass="20173">MREMLKKSNYIRSRRLNTIIEIAETQDENENSLAVSIPVKEQISSGACTAARTLSKIPLAERSVARSPRVEQVVSSHATPETQLSTTSHWREKPKVSTKPTGMDKNSNTDALTLKSPAVRKDISEVEFFFPEFFKNSEAQCVPEKIKNAHKEANQYIKSQSDDPFVQSWLDLFGPQVYG</sequence>
<feature type="compositionally biased region" description="Polar residues" evidence="1">
    <location>
        <begin position="73"/>
        <end position="88"/>
    </location>
</feature>
<proteinExistence type="predicted"/>
<evidence type="ECO:0000313" key="2">
    <source>
        <dbReference type="EMBL" id="RMX39315.1"/>
    </source>
</evidence>
<protein>
    <submittedName>
        <fullName evidence="2">Uncharacterized protein</fullName>
    </submittedName>
</protein>
<dbReference type="Proteomes" id="UP000275408">
    <property type="component" value="Unassembled WGS sequence"/>
</dbReference>
<evidence type="ECO:0000313" key="3">
    <source>
        <dbReference type="Proteomes" id="UP000275408"/>
    </source>
</evidence>
<organism evidence="2 3">
    <name type="scientific">Pocillopora damicornis</name>
    <name type="common">Cauliflower coral</name>
    <name type="synonym">Millepora damicornis</name>
    <dbReference type="NCBI Taxonomy" id="46731"/>
    <lineage>
        <taxon>Eukaryota</taxon>
        <taxon>Metazoa</taxon>
        <taxon>Cnidaria</taxon>
        <taxon>Anthozoa</taxon>
        <taxon>Hexacorallia</taxon>
        <taxon>Scleractinia</taxon>
        <taxon>Astrocoeniina</taxon>
        <taxon>Pocilloporidae</taxon>
        <taxon>Pocillopora</taxon>
    </lineage>
</organism>
<keyword evidence="3" id="KW-1185">Reference proteome</keyword>
<gene>
    <name evidence="2" type="ORF">pdam_00017861</name>
</gene>
<name>A0A3M6TD21_POCDA</name>
<reference evidence="2 3" key="1">
    <citation type="journal article" date="2018" name="Sci. Rep.">
        <title>Comparative analysis of the Pocillopora damicornis genome highlights role of immune system in coral evolution.</title>
        <authorList>
            <person name="Cunning R."/>
            <person name="Bay R.A."/>
            <person name="Gillette P."/>
            <person name="Baker A.C."/>
            <person name="Traylor-Knowles N."/>
        </authorList>
    </citation>
    <scope>NUCLEOTIDE SEQUENCE [LARGE SCALE GENOMIC DNA]</scope>
    <source>
        <strain evidence="2">RSMAS</strain>
        <tissue evidence="2">Whole animal</tissue>
    </source>
</reference>
<accession>A0A3M6TD21</accession>
<dbReference type="EMBL" id="RCHS01003836">
    <property type="protein sequence ID" value="RMX39315.1"/>
    <property type="molecule type" value="Genomic_DNA"/>
</dbReference>